<name>F9WYQ6_ZYMTI</name>
<dbReference type="EMBL" id="CM001196">
    <property type="protein sequence ID" value="EGP90892.1"/>
    <property type="molecule type" value="Genomic_DNA"/>
</dbReference>
<dbReference type="KEGG" id="ztr:MYCGRDRAFT_88749"/>
<dbReference type="HOGENOM" id="CLU_055491_3_6_1"/>
<evidence type="ECO:0000259" key="5">
    <source>
        <dbReference type="Pfam" id="PF04828"/>
    </source>
</evidence>
<feature type="domain" description="CENP-V/GFA" evidence="5">
    <location>
        <begin position="3"/>
        <end position="123"/>
    </location>
</feature>
<organism evidence="6 7">
    <name type="scientific">Zymoseptoria tritici (strain CBS 115943 / IPO323)</name>
    <name type="common">Speckled leaf blotch fungus</name>
    <name type="synonym">Septoria tritici</name>
    <dbReference type="NCBI Taxonomy" id="336722"/>
    <lineage>
        <taxon>Eukaryota</taxon>
        <taxon>Fungi</taxon>
        <taxon>Dikarya</taxon>
        <taxon>Ascomycota</taxon>
        <taxon>Pezizomycotina</taxon>
        <taxon>Dothideomycetes</taxon>
        <taxon>Dothideomycetidae</taxon>
        <taxon>Mycosphaerellales</taxon>
        <taxon>Mycosphaerellaceae</taxon>
        <taxon>Zymoseptoria</taxon>
    </lineage>
</organism>
<dbReference type="OMA" id="QIWCRSA"/>
<dbReference type="PANTHER" id="PTHR33337">
    <property type="entry name" value="GFA DOMAIN-CONTAINING PROTEIN"/>
    <property type="match status" value="1"/>
</dbReference>
<keyword evidence="7" id="KW-1185">Reference proteome</keyword>
<protein>
    <recommendedName>
        <fullName evidence="5">CENP-V/GFA domain-containing protein</fullName>
    </recommendedName>
</protein>
<accession>F9WYQ6</accession>
<keyword evidence="3" id="KW-0862">Zinc</keyword>
<evidence type="ECO:0000256" key="3">
    <source>
        <dbReference type="ARBA" id="ARBA00022833"/>
    </source>
</evidence>
<evidence type="ECO:0000313" key="7">
    <source>
        <dbReference type="Proteomes" id="UP000008062"/>
    </source>
</evidence>
<evidence type="ECO:0000256" key="2">
    <source>
        <dbReference type="ARBA" id="ARBA00022723"/>
    </source>
</evidence>
<gene>
    <name evidence="6" type="ORF">MYCGRDRAFT_88749</name>
</gene>
<dbReference type="InParanoid" id="F9WYQ6"/>
<dbReference type="Pfam" id="PF04828">
    <property type="entry name" value="GFA"/>
    <property type="match status" value="1"/>
</dbReference>
<dbReference type="SUPFAM" id="SSF51316">
    <property type="entry name" value="Mss4-like"/>
    <property type="match status" value="1"/>
</dbReference>
<evidence type="ECO:0000256" key="4">
    <source>
        <dbReference type="ARBA" id="ARBA00023239"/>
    </source>
</evidence>
<dbReference type="PANTHER" id="PTHR33337:SF30">
    <property type="entry name" value="DUF636 DOMAIN PROTEIN (AFU_ORTHOLOGUE AFUA_1G03180)"/>
    <property type="match status" value="1"/>
</dbReference>
<dbReference type="eggNOG" id="ENOG502S5AR">
    <property type="taxonomic scope" value="Eukaryota"/>
</dbReference>
<evidence type="ECO:0000313" key="6">
    <source>
        <dbReference type="EMBL" id="EGP90892.1"/>
    </source>
</evidence>
<dbReference type="InterPro" id="IPR011057">
    <property type="entry name" value="Mss4-like_sf"/>
</dbReference>
<dbReference type="AlphaFoldDB" id="F9WYQ6"/>
<dbReference type="GO" id="GO:0046872">
    <property type="term" value="F:metal ion binding"/>
    <property type="evidence" value="ECO:0007669"/>
    <property type="project" value="UniProtKB-KW"/>
</dbReference>
<dbReference type="Gene3D" id="3.90.1590.10">
    <property type="entry name" value="glutathione-dependent formaldehyde- activating enzyme (gfa)"/>
    <property type="match status" value="1"/>
</dbReference>
<dbReference type="RefSeq" id="XP_003855916.1">
    <property type="nucleotide sequence ID" value="XM_003855868.1"/>
</dbReference>
<comment type="similarity">
    <text evidence="1">Belongs to the Gfa family.</text>
</comment>
<keyword evidence="2" id="KW-0479">Metal-binding</keyword>
<dbReference type="OrthoDB" id="406544at2759"/>
<reference evidence="6 7" key="1">
    <citation type="journal article" date="2011" name="PLoS Genet.">
        <title>Finished genome of the fungal wheat pathogen Mycosphaerella graminicola reveals dispensome structure, chromosome plasticity, and stealth pathogenesis.</title>
        <authorList>
            <person name="Goodwin S.B."/>
            <person name="Ben M'barek S."/>
            <person name="Dhillon B."/>
            <person name="Wittenberg A.H.J."/>
            <person name="Crane C.F."/>
            <person name="Hane J.K."/>
            <person name="Foster A.J."/>
            <person name="Van der Lee T.A.J."/>
            <person name="Grimwood J."/>
            <person name="Aerts A."/>
            <person name="Antoniw J."/>
            <person name="Bailey A."/>
            <person name="Bluhm B."/>
            <person name="Bowler J."/>
            <person name="Bristow J."/>
            <person name="van der Burgt A."/>
            <person name="Canto-Canche B."/>
            <person name="Churchill A.C.L."/>
            <person name="Conde-Ferraez L."/>
            <person name="Cools H.J."/>
            <person name="Coutinho P.M."/>
            <person name="Csukai M."/>
            <person name="Dehal P."/>
            <person name="De Wit P."/>
            <person name="Donzelli B."/>
            <person name="van de Geest H.C."/>
            <person name="van Ham R.C.H.J."/>
            <person name="Hammond-Kosack K.E."/>
            <person name="Henrissat B."/>
            <person name="Kilian A."/>
            <person name="Kobayashi A.K."/>
            <person name="Koopmann E."/>
            <person name="Kourmpetis Y."/>
            <person name="Kuzniar A."/>
            <person name="Lindquist E."/>
            <person name="Lombard V."/>
            <person name="Maliepaard C."/>
            <person name="Martins N."/>
            <person name="Mehrabi R."/>
            <person name="Nap J.P.H."/>
            <person name="Ponomarenko A."/>
            <person name="Rudd J.J."/>
            <person name="Salamov A."/>
            <person name="Schmutz J."/>
            <person name="Schouten H.J."/>
            <person name="Shapiro H."/>
            <person name="Stergiopoulos I."/>
            <person name="Torriani S.F.F."/>
            <person name="Tu H."/>
            <person name="de Vries R.P."/>
            <person name="Waalwijk C."/>
            <person name="Ware S.B."/>
            <person name="Wiebenga A."/>
            <person name="Zwiers L.-H."/>
            <person name="Oliver R.P."/>
            <person name="Grigoriev I.V."/>
            <person name="Kema G.H.J."/>
        </authorList>
    </citation>
    <scope>NUCLEOTIDE SEQUENCE [LARGE SCALE GENOMIC DNA]</scope>
    <source>
        <strain evidence="7">CBS 115943 / IPO323</strain>
    </source>
</reference>
<dbReference type="GO" id="GO:0016846">
    <property type="term" value="F:carbon-sulfur lyase activity"/>
    <property type="evidence" value="ECO:0007669"/>
    <property type="project" value="InterPro"/>
</dbReference>
<dbReference type="Proteomes" id="UP000008062">
    <property type="component" value="Chromosome 1"/>
</dbReference>
<evidence type="ECO:0000256" key="1">
    <source>
        <dbReference type="ARBA" id="ARBA00005495"/>
    </source>
</evidence>
<keyword evidence="4" id="KW-0456">Lyase</keyword>
<dbReference type="InterPro" id="IPR006913">
    <property type="entry name" value="CENP-V/GFA"/>
</dbReference>
<dbReference type="GeneID" id="13403855"/>
<proteinExistence type="inferred from homology"/>
<sequence>MSEGGCFCGAHFVIAPIARRHTITTSMHTLLPTNIPQITGSTYSTNIVVPGDGFSVTQGTPKTYAKKADSGSEITSYFCGDCGTTLFRSTPSFGDAKIIKVGVMDNAEKAFADAKPAVELFAKDRVSWVGAAEGAEQKQAMS</sequence>